<gene>
    <name evidence="7" type="ORF">KIK155_LOCUS16398</name>
</gene>
<evidence type="ECO:0000256" key="5">
    <source>
        <dbReference type="ARBA" id="ARBA00023180"/>
    </source>
</evidence>
<reference evidence="7" key="1">
    <citation type="submission" date="2021-02" db="EMBL/GenBank/DDBJ databases">
        <authorList>
            <person name="Nowell W R."/>
        </authorList>
    </citation>
    <scope>NUCLEOTIDE SEQUENCE</scope>
</reference>
<keyword evidence="2 6" id="KW-0812">Transmembrane</keyword>
<dbReference type="EMBL" id="CAJNYV010002911">
    <property type="protein sequence ID" value="CAF3511687.1"/>
    <property type="molecule type" value="Genomic_DNA"/>
</dbReference>
<evidence type="ECO:0000256" key="2">
    <source>
        <dbReference type="ARBA" id="ARBA00022692"/>
    </source>
</evidence>
<feature type="transmembrane region" description="Helical" evidence="6">
    <location>
        <begin position="321"/>
        <end position="342"/>
    </location>
</feature>
<keyword evidence="5" id="KW-0325">Glycoprotein</keyword>
<organism evidence="7 8">
    <name type="scientific">Rotaria socialis</name>
    <dbReference type="NCBI Taxonomy" id="392032"/>
    <lineage>
        <taxon>Eukaryota</taxon>
        <taxon>Metazoa</taxon>
        <taxon>Spiralia</taxon>
        <taxon>Gnathifera</taxon>
        <taxon>Rotifera</taxon>
        <taxon>Eurotatoria</taxon>
        <taxon>Bdelloidea</taxon>
        <taxon>Philodinida</taxon>
        <taxon>Philodinidae</taxon>
        <taxon>Rotaria</taxon>
    </lineage>
</organism>
<feature type="transmembrane region" description="Helical" evidence="6">
    <location>
        <begin position="354"/>
        <end position="376"/>
    </location>
</feature>
<accession>A0A818I0Z3</accession>
<comment type="caution">
    <text evidence="7">The sequence shown here is derived from an EMBL/GenBank/DDBJ whole genome shotgun (WGS) entry which is preliminary data.</text>
</comment>
<keyword evidence="4 6" id="KW-0472">Membrane</keyword>
<comment type="subcellular location">
    <subcellularLocation>
        <location evidence="1">Membrane</location>
        <topology evidence="1">Multi-pass membrane protein</topology>
    </subcellularLocation>
</comment>
<dbReference type="Proteomes" id="UP000663865">
    <property type="component" value="Unassembled WGS sequence"/>
</dbReference>
<dbReference type="InterPro" id="IPR010291">
    <property type="entry name" value="Ion_channel_UNC-93"/>
</dbReference>
<evidence type="ECO:0000313" key="8">
    <source>
        <dbReference type="Proteomes" id="UP000663865"/>
    </source>
</evidence>
<evidence type="ECO:0000256" key="3">
    <source>
        <dbReference type="ARBA" id="ARBA00022989"/>
    </source>
</evidence>
<feature type="transmembrane region" description="Helical" evidence="6">
    <location>
        <begin position="396"/>
        <end position="418"/>
    </location>
</feature>
<feature type="transmembrane region" description="Helical" evidence="6">
    <location>
        <begin position="288"/>
        <end position="309"/>
    </location>
</feature>
<sequence length="477" mass="52572">MNSNRSLINILLLGAAFMVLFTAFQATGLVEQSVLEGVKNETLNGTDFQGSGYISLAIVYACATIANILAPAFVFIFGAPVSMFIGASAYFLYVLSFLSPMIWSFYLTSVLLGVGAAILWTAEGAYLAANSDEHTTSRNTGVFWALFQCSLFYISVGGWFIPCEISNLSWASVIALMKKFPTVWISNLSKPKIKSLSLLKSLLGGNLYVYLSLKADAITRTTRYPLFFVFSVVCAVGLVIYACIIWRWLIERRGQKLQSDPIEQKTALSDVIETFKIALRLLKTRNMLLLLIPFAYTEKLLGGGLFGFITKPKTSSQCALVILIGFFLQIIFYYSAWINFPADAPANETNAESYFQFSSSTSQVIAFVGSFIVGLGDSALNTQLFTVLASQFKHSSASAFALFQLVQVPIVCLPYFYMRCILGHSIGDCLLLRWFIGSTVSIVSRGGFPHSKCTCLLLCLVWQSHLPAIESWIRAGK</sequence>
<feature type="transmembrane region" description="Helical" evidence="6">
    <location>
        <begin position="84"/>
        <end position="103"/>
    </location>
</feature>
<dbReference type="Pfam" id="PF05978">
    <property type="entry name" value="UNC-93"/>
    <property type="match status" value="3"/>
</dbReference>
<dbReference type="GO" id="GO:0016020">
    <property type="term" value="C:membrane"/>
    <property type="evidence" value="ECO:0007669"/>
    <property type="project" value="UniProtKB-SubCell"/>
</dbReference>
<keyword evidence="3 6" id="KW-1133">Transmembrane helix</keyword>
<name>A0A818I0Z3_9BILA</name>
<protein>
    <recommendedName>
        <fullName evidence="9">UNC93-like protein MFSD11</fullName>
    </recommendedName>
</protein>
<dbReference type="PANTHER" id="PTHR23294:SF0">
    <property type="entry name" value="UNC93-LIKE PROTEIN MFSD11"/>
    <property type="match status" value="1"/>
</dbReference>
<feature type="transmembrane region" description="Helical" evidence="6">
    <location>
        <begin position="141"/>
        <end position="161"/>
    </location>
</feature>
<dbReference type="AlphaFoldDB" id="A0A818I0Z3"/>
<dbReference type="InterPro" id="IPR051617">
    <property type="entry name" value="UNC-93-like_regulator"/>
</dbReference>
<evidence type="ECO:0000256" key="4">
    <source>
        <dbReference type="ARBA" id="ARBA00023136"/>
    </source>
</evidence>
<evidence type="ECO:0000313" key="7">
    <source>
        <dbReference type="EMBL" id="CAF3511687.1"/>
    </source>
</evidence>
<evidence type="ECO:0008006" key="9">
    <source>
        <dbReference type="Google" id="ProtNLM"/>
    </source>
</evidence>
<evidence type="ECO:0000256" key="6">
    <source>
        <dbReference type="SAM" id="Phobius"/>
    </source>
</evidence>
<feature type="transmembrane region" description="Helical" evidence="6">
    <location>
        <begin position="225"/>
        <end position="249"/>
    </location>
</feature>
<feature type="transmembrane region" description="Helical" evidence="6">
    <location>
        <begin position="109"/>
        <end position="129"/>
    </location>
</feature>
<evidence type="ECO:0000256" key="1">
    <source>
        <dbReference type="ARBA" id="ARBA00004141"/>
    </source>
</evidence>
<feature type="transmembrane region" description="Helical" evidence="6">
    <location>
        <begin position="52"/>
        <end position="77"/>
    </location>
</feature>
<dbReference type="PANTHER" id="PTHR23294">
    <property type="entry name" value="ET TRANSLATION PRODUCT-RELATED"/>
    <property type="match status" value="1"/>
</dbReference>
<proteinExistence type="predicted"/>